<name>A0AAQ4DN97_AMBAM</name>
<gene>
    <name evidence="1" type="ORF">V5799_033452</name>
</gene>
<dbReference type="Proteomes" id="UP001321473">
    <property type="component" value="Unassembled WGS sequence"/>
</dbReference>
<sequence length="223" mass="24877">MLGPDMKEDTVLPCDGICSHILLDWLPVDKTADLAGPYPANVTRFLQGARSYRGTEFGVAFNSHARIKMKEALADPASRKHLNSLIEKRVTYFGYINTDTYMFNASEMTELLRVLKICRNDAAQESKEFNCLYYADGNTSKAYTGESRKTLSYKVCAGKKNVTSVQYGIAVGNVEYADVSGTCGEASFALLRALRRIITFFRDHYKSATDFEKCLEAGDKPVK</sequence>
<reference evidence="1 2" key="1">
    <citation type="journal article" date="2023" name="Arcadia Sci">
        <title>De novo assembly of a long-read Amblyomma americanum tick genome.</title>
        <authorList>
            <person name="Chou S."/>
            <person name="Poskanzer K.E."/>
            <person name="Rollins M."/>
            <person name="Thuy-Boun P.S."/>
        </authorList>
    </citation>
    <scope>NUCLEOTIDE SEQUENCE [LARGE SCALE GENOMIC DNA]</scope>
    <source>
        <strain evidence="1">F_SG_1</strain>
        <tissue evidence="1">Salivary glands</tissue>
    </source>
</reference>
<organism evidence="1 2">
    <name type="scientific">Amblyomma americanum</name>
    <name type="common">Lone star tick</name>
    <dbReference type="NCBI Taxonomy" id="6943"/>
    <lineage>
        <taxon>Eukaryota</taxon>
        <taxon>Metazoa</taxon>
        <taxon>Ecdysozoa</taxon>
        <taxon>Arthropoda</taxon>
        <taxon>Chelicerata</taxon>
        <taxon>Arachnida</taxon>
        <taxon>Acari</taxon>
        <taxon>Parasitiformes</taxon>
        <taxon>Ixodida</taxon>
        <taxon>Ixodoidea</taxon>
        <taxon>Ixodidae</taxon>
        <taxon>Amblyomminae</taxon>
        <taxon>Amblyomma</taxon>
    </lineage>
</organism>
<comment type="caution">
    <text evidence="1">The sequence shown here is derived from an EMBL/GenBank/DDBJ whole genome shotgun (WGS) entry which is preliminary data.</text>
</comment>
<dbReference type="AlphaFoldDB" id="A0AAQ4DN97"/>
<keyword evidence="2" id="KW-1185">Reference proteome</keyword>
<protein>
    <submittedName>
        <fullName evidence="1">Uncharacterized protein</fullName>
    </submittedName>
</protein>
<proteinExistence type="predicted"/>
<evidence type="ECO:0000313" key="2">
    <source>
        <dbReference type="Proteomes" id="UP001321473"/>
    </source>
</evidence>
<accession>A0AAQ4DN97</accession>
<dbReference type="EMBL" id="JARKHS020028839">
    <property type="protein sequence ID" value="KAK8763937.1"/>
    <property type="molecule type" value="Genomic_DNA"/>
</dbReference>
<evidence type="ECO:0000313" key="1">
    <source>
        <dbReference type="EMBL" id="KAK8763937.1"/>
    </source>
</evidence>